<feature type="compositionally biased region" description="Basic and acidic residues" evidence="1">
    <location>
        <begin position="539"/>
        <end position="556"/>
    </location>
</feature>
<proteinExistence type="predicted"/>
<gene>
    <name evidence="2" type="ORF">TBRA_LOCUS6458</name>
</gene>
<sequence>MYYNIPKARQDRQAAVALWRDCLISLALCCAHAHAKRIRSNSRIRMRNPKYMREETIESVHFYASSAKLTVASQSVLVARVSGSTTRCYNQQQLVPGTQWFRASSHTATTVRNPKRLAYARGQHDVVDMSAYRTKGLDRGMFEDYQRALVPGTQWFRASSHTATTVRNPKRLAYARGQHDVVDMSAYRTKGLDRGMFEDYQRALVPGTQWFRASSHTATTVRNPKRLAYARGQHDVVDMSAYRTKGLDRGMFEDYQRALVPGTQWFRASSHTATTVRNPKRLAYARGQHDVVDMSAYRTKGLDRGMFEDYQRALVPGTQWFRASSHTATTVRNPKRLAYARGQHDVVDMSAYRVRGYGSLWWVSRSPIRKTYYAHDIKHATPAISRPTHTGKMPNTASVCAARCDWLPRQLHKTAFCCCPLPRLDFMHTASQRRNYFDQARSYLAQRSTHAFVSFIEATSRGVGSIPTRRIFEVRFFAWCGRACARGGAGTTQKEDPGYVISLRSGKKTPITVRAGSDRITISRSPRRGLTKLAIDGAQHSHDEVRSENHTHKRAPDAGAKAHKM</sequence>
<name>A0A6H5IGM1_9HYME</name>
<dbReference type="AlphaFoldDB" id="A0A6H5IGM1"/>
<dbReference type="Proteomes" id="UP000479190">
    <property type="component" value="Unassembled WGS sequence"/>
</dbReference>
<accession>A0A6H5IGM1</accession>
<feature type="region of interest" description="Disordered" evidence="1">
    <location>
        <begin position="539"/>
        <end position="565"/>
    </location>
</feature>
<evidence type="ECO:0000313" key="3">
    <source>
        <dbReference type="Proteomes" id="UP000479190"/>
    </source>
</evidence>
<evidence type="ECO:0000313" key="2">
    <source>
        <dbReference type="EMBL" id="CAB0034560.1"/>
    </source>
</evidence>
<protein>
    <submittedName>
        <fullName evidence="2">Uncharacterized protein</fullName>
    </submittedName>
</protein>
<dbReference type="EMBL" id="CADCXV010000746">
    <property type="protein sequence ID" value="CAB0034560.1"/>
    <property type="molecule type" value="Genomic_DNA"/>
</dbReference>
<organism evidence="2 3">
    <name type="scientific">Trichogramma brassicae</name>
    <dbReference type="NCBI Taxonomy" id="86971"/>
    <lineage>
        <taxon>Eukaryota</taxon>
        <taxon>Metazoa</taxon>
        <taxon>Ecdysozoa</taxon>
        <taxon>Arthropoda</taxon>
        <taxon>Hexapoda</taxon>
        <taxon>Insecta</taxon>
        <taxon>Pterygota</taxon>
        <taxon>Neoptera</taxon>
        <taxon>Endopterygota</taxon>
        <taxon>Hymenoptera</taxon>
        <taxon>Apocrita</taxon>
        <taxon>Proctotrupomorpha</taxon>
        <taxon>Chalcidoidea</taxon>
        <taxon>Trichogrammatidae</taxon>
        <taxon>Trichogramma</taxon>
    </lineage>
</organism>
<reference evidence="2 3" key="1">
    <citation type="submission" date="2020-02" db="EMBL/GenBank/DDBJ databases">
        <authorList>
            <person name="Ferguson B K."/>
        </authorList>
    </citation>
    <scope>NUCLEOTIDE SEQUENCE [LARGE SCALE GENOMIC DNA]</scope>
</reference>
<evidence type="ECO:0000256" key="1">
    <source>
        <dbReference type="SAM" id="MobiDB-lite"/>
    </source>
</evidence>
<keyword evidence="3" id="KW-1185">Reference proteome</keyword>